<protein>
    <submittedName>
        <fullName evidence="2">Uncharacterized protein</fullName>
    </submittedName>
</protein>
<organism evidence="2 3">
    <name type="scientific">Brassica cretica</name>
    <name type="common">Mustard</name>
    <dbReference type="NCBI Taxonomy" id="69181"/>
    <lineage>
        <taxon>Eukaryota</taxon>
        <taxon>Viridiplantae</taxon>
        <taxon>Streptophyta</taxon>
        <taxon>Embryophyta</taxon>
        <taxon>Tracheophyta</taxon>
        <taxon>Spermatophyta</taxon>
        <taxon>Magnoliopsida</taxon>
        <taxon>eudicotyledons</taxon>
        <taxon>Gunneridae</taxon>
        <taxon>Pentapetalae</taxon>
        <taxon>rosids</taxon>
        <taxon>malvids</taxon>
        <taxon>Brassicales</taxon>
        <taxon>Brassicaceae</taxon>
        <taxon>Brassiceae</taxon>
        <taxon>Brassica</taxon>
    </lineage>
</organism>
<evidence type="ECO:0000313" key="2">
    <source>
        <dbReference type="EMBL" id="KAF3495056.1"/>
    </source>
</evidence>
<feature type="region of interest" description="Disordered" evidence="1">
    <location>
        <begin position="178"/>
        <end position="198"/>
    </location>
</feature>
<reference evidence="2 3" key="1">
    <citation type="journal article" date="2020" name="BMC Genomics">
        <title>Intraspecific diversification of the crop wild relative Brassica cretica Lam. using demographic model selection.</title>
        <authorList>
            <person name="Kioukis A."/>
            <person name="Michalopoulou V.A."/>
            <person name="Briers L."/>
            <person name="Pirintsos S."/>
            <person name="Studholme D.J."/>
            <person name="Pavlidis P."/>
            <person name="Sarris P.F."/>
        </authorList>
    </citation>
    <scope>NUCLEOTIDE SEQUENCE [LARGE SCALE GENOMIC DNA]</scope>
    <source>
        <strain evidence="3">cv. PFS-1207/04</strain>
    </source>
</reference>
<dbReference type="Proteomes" id="UP000266723">
    <property type="component" value="Unassembled WGS sequence"/>
</dbReference>
<comment type="caution">
    <text evidence="2">The sequence shown here is derived from an EMBL/GenBank/DDBJ whole genome shotgun (WGS) entry which is preliminary data.</text>
</comment>
<evidence type="ECO:0000313" key="3">
    <source>
        <dbReference type="Proteomes" id="UP000266723"/>
    </source>
</evidence>
<keyword evidence="3" id="KW-1185">Reference proteome</keyword>
<evidence type="ECO:0000256" key="1">
    <source>
        <dbReference type="SAM" id="MobiDB-lite"/>
    </source>
</evidence>
<accession>A0ABQ7ABL7</accession>
<name>A0ABQ7ABL7_BRACR</name>
<proteinExistence type="predicted"/>
<gene>
    <name evidence="2" type="ORF">DY000_02052889</name>
</gene>
<sequence>MSFDAWFTLSIGAAWRVSIDASLVDLRIVHESAGSFFEEPKNPLFIGSVEASPRVASSIKRICSSSPRVASSIEMVTILRKSGCDVDHDEIDDLMMIFSHTLISFAPLDHDLVDQNPQKMSHSHLTPRFLYHLTVPNHFALLNLKNLVSSNDSVLGILTILLVMVPLLQRDAKTSAPTIKVSPKRGDGKRGEQQGSCPARYGMLNRTPLTQYIALQLYGTDYWSVVRNAAAQVGLALITASTTTGMRQQQRLRSQGFISGVPSSTPAQQGSSGTQPRVVVMIGHMKMARLHTHARTNERRRGIIRVDGGDSYKDIRLGIFH</sequence>
<dbReference type="EMBL" id="QGKV02002055">
    <property type="protein sequence ID" value="KAF3495056.1"/>
    <property type="molecule type" value="Genomic_DNA"/>
</dbReference>